<evidence type="ECO:0000256" key="2">
    <source>
        <dbReference type="ARBA" id="ARBA00022737"/>
    </source>
</evidence>
<organism evidence="7 8">
    <name type="scientific">Sphaerisporangium krabiense</name>
    <dbReference type="NCBI Taxonomy" id="763782"/>
    <lineage>
        <taxon>Bacteria</taxon>
        <taxon>Bacillati</taxon>
        <taxon>Actinomycetota</taxon>
        <taxon>Actinomycetes</taxon>
        <taxon>Streptosporangiales</taxon>
        <taxon>Streptosporangiaceae</taxon>
        <taxon>Sphaerisporangium</taxon>
    </lineage>
</organism>
<dbReference type="PROSITE" id="PS50294">
    <property type="entry name" value="WD_REPEATS_REGION"/>
    <property type="match status" value="6"/>
</dbReference>
<dbReference type="PROSITE" id="PS00678">
    <property type="entry name" value="WD_REPEATS_1"/>
    <property type="match status" value="5"/>
</dbReference>
<dbReference type="Pfam" id="PF00656">
    <property type="entry name" value="Peptidase_C14"/>
    <property type="match status" value="1"/>
</dbReference>
<dbReference type="SMART" id="SM00320">
    <property type="entry name" value="WD40"/>
    <property type="match status" value="13"/>
</dbReference>
<feature type="repeat" description="WD" evidence="3">
    <location>
        <begin position="1169"/>
        <end position="1194"/>
    </location>
</feature>
<keyword evidence="2" id="KW-0677">Repeat</keyword>
<feature type="repeat" description="WD" evidence="3">
    <location>
        <begin position="1424"/>
        <end position="1457"/>
    </location>
</feature>
<dbReference type="Gene3D" id="2.130.10.10">
    <property type="entry name" value="YVTN repeat-like/Quinoprotein amine dehydrogenase"/>
    <property type="match status" value="5"/>
</dbReference>
<evidence type="ECO:0000259" key="5">
    <source>
        <dbReference type="Pfam" id="PF00656"/>
    </source>
</evidence>
<sequence length="1499" mass="158386">MADTGQTRLLSSTASRILITGSGTYGPGSRLTSLPAVPTTVADLADCLTSLAGTAPENISTSVDAPTPAEFAAVLRSASRDASDVFLFYYVGHGLISPAGELHLATAATMDLTEGAAGYQALPYSVVREVLSQCPARLIVIILDCCFSGLADGDVGGGAADAFTGARWEGAYLLTATNSYESAYAEPGARHTAFSGAFIRLLTEGDPAAPAALTIDDVYDCLVRKLDGTGLPAPRRQAADRIDRRPLVENAAYRPPEPDDPEDPDPAPGGERFSPYQGLSSFGPRDAPYFYGRQDLTRTLVERLARHAPGVGPLLVTGPSGSGKSSLLRAGLLPALGSADLGADVAWLYLTPGPDCVGRLARRLSPMAGMPEADARAAIVWEPGGLAETLAGTLRDRGRRRARPARLAVVVDQFEDVFTPAEEVGRDAFIRALCAICEAEQVSVVLGLRSDFFGHCAPYPELIEALKHAEVVPPMTGERLRAVIERPAARAGLVLEDGLTDLLLRDCGGMGKTATGPGGVLPLLSHALLATWQRRRRGVLTLAGYQATGGLAGALAQTADATVRRLGPSGEPIARRLLLRLVRLGEGTEDTRRKARLTDLMPSPADAGSAAARHVLAELVAARLVTVDDDTAEITHEALLRHWPRLRDWIDARRGDLLAYQQVSEDAATWRDRDRKPDYLYSGGRLEALASNRASWTAAFTGTPPRHDAPLNAPPLQDAPLHDRPLDDASLNDPRPDGPSLDGPPLHDVPLHELTEEFLAASEAAASRAARIRRGVIVSLVGLLLAALAGAGAAVRAAVQESEARGEVEAQKAAILSRQLSAKSDGLAVSDPRAAQLLAAAGWKFAHTPEARHSMLDALARPMRQTLTGHTAPVTQTAFSPDGHYLATASRDGTARLWDITTHRVLNPPLTGHAGAVWAIAFSPDGQTLATADGGQNGEDVTIRLWDTATRTLTGTLKGHTAPVYALAFDRDGVLASTGADQSVRLWDTTARVETGEPLTGSRPFTAVALSGDVVAAGDRSGEIRLWNRATGRAVGHPLRMRGEAVSSVALSTDGRTLAATDGGVTRLWRLDGRRAGRDLPGERALRESMTTSPGGEVVVNTGRGEDVELWDARTSRPLTPAFEWRSGLAGLTLSPDGRTLATLAGNDVQLWDVAILRQIDRPLTGHTVNGLAFGPDGTLATAGTDGTVHLWDVLHRRDVTIAGHEDRVRAVAFSPDGRTVTSAGDDNTVRLWDVATRRSLGVLARGGGSVVAVAFSSDGRTLAAASNDSTRLWDVATRTMIGEALSSRTGMVSGLAFRPDGRVLAVAVEDRVEMWDVATPRLLTTLAGQGLQSVTAIAFSPDGRLLAAASADGTVRLWDTRTYVQTLQPLVGHDKAVTAVAFGPSQGSPDRGEADAPLLATAGKDGTARLWDTATHQQIGPPLRGHHGTVWAVAFGSDRRRLATAGRDGTVRLWDVGLPAHPYAAICAITGRSLREDEWNQYLSGEPVQESCGTKSGS</sequence>
<evidence type="ECO:0000259" key="6">
    <source>
        <dbReference type="Pfam" id="PF20703"/>
    </source>
</evidence>
<feature type="region of interest" description="Disordered" evidence="4">
    <location>
        <begin position="699"/>
        <end position="744"/>
    </location>
</feature>
<evidence type="ECO:0000256" key="1">
    <source>
        <dbReference type="ARBA" id="ARBA00022574"/>
    </source>
</evidence>
<keyword evidence="1 3" id="KW-0853">WD repeat</keyword>
<evidence type="ECO:0000313" key="8">
    <source>
        <dbReference type="Proteomes" id="UP000588112"/>
    </source>
</evidence>
<dbReference type="SUPFAM" id="SSF50978">
    <property type="entry name" value="WD40 repeat-like"/>
    <property type="match status" value="2"/>
</dbReference>
<feature type="domain" description="Peptidase C14 caspase" evidence="5">
    <location>
        <begin position="41"/>
        <end position="206"/>
    </location>
</feature>
<evidence type="ECO:0000256" key="4">
    <source>
        <dbReference type="SAM" id="MobiDB-lite"/>
    </source>
</evidence>
<feature type="repeat" description="WD" evidence="3">
    <location>
        <begin position="1371"/>
        <end position="1422"/>
    </location>
</feature>
<dbReference type="InterPro" id="IPR019775">
    <property type="entry name" value="WD40_repeat_CS"/>
</dbReference>
<dbReference type="Proteomes" id="UP000588112">
    <property type="component" value="Unassembled WGS sequence"/>
</dbReference>
<dbReference type="GO" id="GO:0004197">
    <property type="term" value="F:cysteine-type endopeptidase activity"/>
    <property type="evidence" value="ECO:0007669"/>
    <property type="project" value="InterPro"/>
</dbReference>
<dbReference type="PANTHER" id="PTHR22847">
    <property type="entry name" value="WD40 REPEAT PROTEIN"/>
    <property type="match status" value="1"/>
</dbReference>
<dbReference type="EMBL" id="JACHBR010000001">
    <property type="protein sequence ID" value="MBB5629445.1"/>
    <property type="molecule type" value="Genomic_DNA"/>
</dbReference>
<dbReference type="InterPro" id="IPR020472">
    <property type="entry name" value="WD40_PAC1"/>
</dbReference>
<dbReference type="Pfam" id="PF20703">
    <property type="entry name" value="nSTAND1"/>
    <property type="match status" value="1"/>
</dbReference>
<keyword evidence="8" id="KW-1185">Reference proteome</keyword>
<gene>
    <name evidence="7" type="ORF">BJ981_005144</name>
</gene>
<dbReference type="RefSeq" id="WP_184614538.1">
    <property type="nucleotide sequence ID" value="NZ_BOOS01000056.1"/>
</dbReference>
<feature type="domain" description="Novel STAND NTPase 1" evidence="6">
    <location>
        <begin position="275"/>
        <end position="677"/>
    </location>
</feature>
<dbReference type="CDD" id="cd00200">
    <property type="entry name" value="WD40"/>
    <property type="match status" value="2"/>
</dbReference>
<dbReference type="PROSITE" id="PS50082">
    <property type="entry name" value="WD_REPEATS_2"/>
    <property type="match status" value="8"/>
</dbReference>
<dbReference type="NCBIfam" id="NF047832">
    <property type="entry name" value="caspase_w_EACC1"/>
    <property type="match status" value="1"/>
</dbReference>
<dbReference type="InterPro" id="IPR027417">
    <property type="entry name" value="P-loop_NTPase"/>
</dbReference>
<feature type="region of interest" description="Disordered" evidence="4">
    <location>
        <begin position="233"/>
        <end position="281"/>
    </location>
</feature>
<dbReference type="PRINTS" id="PR00320">
    <property type="entry name" value="GPROTEINBRPT"/>
</dbReference>
<dbReference type="InterPro" id="IPR036322">
    <property type="entry name" value="WD40_repeat_dom_sf"/>
</dbReference>
<evidence type="ECO:0000313" key="7">
    <source>
        <dbReference type="EMBL" id="MBB5629445.1"/>
    </source>
</evidence>
<proteinExistence type="predicted"/>
<name>A0A7W8Z8S8_9ACTN</name>
<dbReference type="InterPro" id="IPR011600">
    <property type="entry name" value="Pept_C14_caspase"/>
</dbReference>
<feature type="repeat" description="WD" evidence="3">
    <location>
        <begin position="910"/>
        <end position="956"/>
    </location>
</feature>
<dbReference type="InterPro" id="IPR015943">
    <property type="entry name" value="WD40/YVTN_repeat-like_dom_sf"/>
</dbReference>
<dbReference type="GO" id="GO:0006508">
    <property type="term" value="P:proteolysis"/>
    <property type="evidence" value="ECO:0007669"/>
    <property type="project" value="InterPro"/>
</dbReference>
<comment type="caution">
    <text evidence="7">The sequence shown here is derived from an EMBL/GenBank/DDBJ whole genome shotgun (WGS) entry which is preliminary data.</text>
</comment>
<dbReference type="PANTHER" id="PTHR22847:SF637">
    <property type="entry name" value="WD REPEAT DOMAIN 5B"/>
    <property type="match status" value="1"/>
</dbReference>
<feature type="repeat" description="WD" evidence="3">
    <location>
        <begin position="1335"/>
        <end position="1363"/>
    </location>
</feature>
<dbReference type="InterPro" id="IPR049052">
    <property type="entry name" value="nSTAND1"/>
</dbReference>
<feature type="repeat" description="WD" evidence="3">
    <location>
        <begin position="1202"/>
        <end position="1243"/>
    </location>
</feature>
<dbReference type="Pfam" id="PF00400">
    <property type="entry name" value="WD40"/>
    <property type="match status" value="9"/>
</dbReference>
<reference evidence="7 8" key="1">
    <citation type="submission" date="2020-08" db="EMBL/GenBank/DDBJ databases">
        <title>Sequencing the genomes of 1000 actinobacteria strains.</title>
        <authorList>
            <person name="Klenk H.-P."/>
        </authorList>
    </citation>
    <scope>NUCLEOTIDE SEQUENCE [LARGE SCALE GENOMIC DNA]</scope>
    <source>
        <strain evidence="7 8">DSM 45790</strain>
    </source>
</reference>
<dbReference type="SUPFAM" id="SSF52540">
    <property type="entry name" value="P-loop containing nucleoside triphosphate hydrolases"/>
    <property type="match status" value="1"/>
</dbReference>
<protein>
    <submittedName>
        <fullName evidence="7">WD40 repeat protein</fullName>
    </submittedName>
</protein>
<feature type="repeat" description="WD" evidence="3">
    <location>
        <begin position="867"/>
        <end position="908"/>
    </location>
</feature>
<feature type="compositionally biased region" description="Basic and acidic residues" evidence="4">
    <location>
        <begin position="237"/>
        <end position="247"/>
    </location>
</feature>
<dbReference type="InterPro" id="IPR001680">
    <property type="entry name" value="WD40_rpt"/>
</dbReference>
<dbReference type="Gene3D" id="3.40.50.1460">
    <property type="match status" value="1"/>
</dbReference>
<evidence type="ECO:0000256" key="3">
    <source>
        <dbReference type="PROSITE-ProRule" id="PRU00221"/>
    </source>
</evidence>
<feature type="repeat" description="WD" evidence="3">
    <location>
        <begin position="957"/>
        <end position="988"/>
    </location>
</feature>
<accession>A0A7W8Z8S8</accession>